<dbReference type="Pfam" id="PF03860">
    <property type="entry name" value="Csp"/>
    <property type="match status" value="1"/>
</dbReference>
<dbReference type="AlphaFoldDB" id="A0A838XLT4"/>
<reference evidence="1 2" key="1">
    <citation type="submission" date="2020-07" db="EMBL/GenBank/DDBJ databases">
        <title>Draft genome and description of Aeromicrobium phoceense strain Marseille-Q0843 isolated from healthy skin swab.</title>
        <authorList>
            <person name="Boxberger M."/>
            <person name="La Scola B."/>
        </authorList>
    </citation>
    <scope>NUCLEOTIDE SEQUENCE [LARGE SCALE GENOMIC DNA]</scope>
    <source>
        <strain evidence="1 2">Marseille-Q0843</strain>
    </source>
</reference>
<dbReference type="CDD" id="cd08026">
    <property type="entry name" value="DUF326"/>
    <property type="match status" value="1"/>
</dbReference>
<accession>A0A838XLT4</accession>
<protein>
    <submittedName>
        <fullName evidence="1">Four-helix bundle copper-binding protein</fullName>
    </submittedName>
</protein>
<dbReference type="InterPro" id="IPR044543">
    <property type="entry name" value="YHJQ-like"/>
</dbReference>
<name>A0A838XLT4_9ACTN</name>
<dbReference type="Proteomes" id="UP000550354">
    <property type="component" value="Unassembled WGS sequence"/>
</dbReference>
<dbReference type="RefSeq" id="WP_181756432.1">
    <property type="nucleotide sequence ID" value="NZ_JACEOG010000002.1"/>
</dbReference>
<dbReference type="EMBL" id="JACEOG010000002">
    <property type="protein sequence ID" value="MBA4609576.1"/>
    <property type="molecule type" value="Genomic_DNA"/>
</dbReference>
<dbReference type="InterPro" id="IPR005560">
    <property type="entry name" value="Csp_YhjQ"/>
</dbReference>
<dbReference type="Gene3D" id="1.20.1270.360">
    <property type="match status" value="1"/>
</dbReference>
<gene>
    <name evidence="1" type="ORF">H1W00_13905</name>
</gene>
<evidence type="ECO:0000313" key="1">
    <source>
        <dbReference type="EMBL" id="MBA4609576.1"/>
    </source>
</evidence>
<evidence type="ECO:0000313" key="2">
    <source>
        <dbReference type="Proteomes" id="UP000550354"/>
    </source>
</evidence>
<keyword evidence="2" id="KW-1185">Reference proteome</keyword>
<comment type="caution">
    <text evidence="1">The sequence shown here is derived from an EMBL/GenBank/DDBJ whole genome shotgun (WGS) entry which is preliminary data.</text>
</comment>
<dbReference type="PANTHER" id="PTHR37310:SF1">
    <property type="entry name" value="CYTOPLASMIC PROTEIN"/>
    <property type="match status" value="1"/>
</dbReference>
<dbReference type="PANTHER" id="PTHR37310">
    <property type="entry name" value="CYTOPLASMIC PROTEIN-RELATED"/>
    <property type="match status" value="1"/>
</dbReference>
<proteinExistence type="predicted"/>
<sequence length="136" mass="14639">MTTTMLDATPKDWGNVDRERLAACIEACFACAQTCTACADACLSEEMVAELTRCIRTDQDCAEICVATGNALTRLTADTADVSRAFLEACASVCRACGDECEQHAQMHEHCRICAEACRRCEQACRDLLASLTSGA</sequence>
<organism evidence="1 2">
    <name type="scientific">Aeromicrobium phoceense</name>
    <dbReference type="NCBI Taxonomy" id="2754045"/>
    <lineage>
        <taxon>Bacteria</taxon>
        <taxon>Bacillati</taxon>
        <taxon>Actinomycetota</taxon>
        <taxon>Actinomycetes</taxon>
        <taxon>Propionibacteriales</taxon>
        <taxon>Nocardioidaceae</taxon>
        <taxon>Aeromicrobium</taxon>
    </lineage>
</organism>